<feature type="region of interest" description="Disordered" evidence="1">
    <location>
        <begin position="19"/>
        <end position="43"/>
    </location>
</feature>
<dbReference type="EMBL" id="AP022871">
    <property type="protein sequence ID" value="BCB89353.1"/>
    <property type="molecule type" value="Genomic_DNA"/>
</dbReference>
<proteinExistence type="predicted"/>
<gene>
    <name evidence="2" type="ORF">Psuf_066660</name>
</gene>
<reference evidence="2 3" key="1">
    <citation type="submission" date="2020-03" db="EMBL/GenBank/DDBJ databases">
        <title>Whole genome shotgun sequence of Phytohabitans suffuscus NBRC 105367.</title>
        <authorList>
            <person name="Komaki H."/>
            <person name="Tamura T."/>
        </authorList>
    </citation>
    <scope>NUCLEOTIDE SEQUENCE [LARGE SCALE GENOMIC DNA]</scope>
    <source>
        <strain evidence="2 3">NBRC 105367</strain>
    </source>
</reference>
<evidence type="ECO:0000313" key="2">
    <source>
        <dbReference type="EMBL" id="BCB89353.1"/>
    </source>
</evidence>
<accession>A0A6F8YTP6</accession>
<sequence length="188" mass="20474">MVPTAGLYRQVQPGRGRLRRVHQGGQAPLPVSARDPHRQPGAEFQRGSLLDTIARLEAESDGQLWEQALREVGEVAIADDGSALAKVRTEVRARVERFLSLADGPGTVDAKVSELTREHLREVLRLFPATQPGVHGVPFNRLSTGSLNLLVFALLTYIAELKGRKPQEDTEGIAADQLQIAMRSTALG</sequence>
<protein>
    <submittedName>
        <fullName evidence="2">Uncharacterized protein</fullName>
    </submittedName>
</protein>
<organism evidence="2 3">
    <name type="scientific">Phytohabitans suffuscus</name>
    <dbReference type="NCBI Taxonomy" id="624315"/>
    <lineage>
        <taxon>Bacteria</taxon>
        <taxon>Bacillati</taxon>
        <taxon>Actinomycetota</taxon>
        <taxon>Actinomycetes</taxon>
        <taxon>Micromonosporales</taxon>
        <taxon>Micromonosporaceae</taxon>
    </lineage>
</organism>
<dbReference type="AlphaFoldDB" id="A0A6F8YTP6"/>
<keyword evidence="3" id="KW-1185">Reference proteome</keyword>
<dbReference type="RefSeq" id="WP_173161208.1">
    <property type="nucleotide sequence ID" value="NZ_AP022871.1"/>
</dbReference>
<dbReference type="Proteomes" id="UP000503011">
    <property type="component" value="Chromosome"/>
</dbReference>
<evidence type="ECO:0000313" key="3">
    <source>
        <dbReference type="Proteomes" id="UP000503011"/>
    </source>
</evidence>
<evidence type="ECO:0000256" key="1">
    <source>
        <dbReference type="SAM" id="MobiDB-lite"/>
    </source>
</evidence>
<name>A0A6F8YTP6_9ACTN</name>
<dbReference type="KEGG" id="psuu:Psuf_066660"/>
<reference evidence="2 3" key="2">
    <citation type="submission" date="2020-03" db="EMBL/GenBank/DDBJ databases">
        <authorList>
            <person name="Ichikawa N."/>
            <person name="Kimura A."/>
            <person name="Kitahashi Y."/>
            <person name="Uohara A."/>
        </authorList>
    </citation>
    <scope>NUCLEOTIDE SEQUENCE [LARGE SCALE GENOMIC DNA]</scope>
    <source>
        <strain evidence="2 3">NBRC 105367</strain>
    </source>
</reference>